<feature type="compositionally biased region" description="Polar residues" evidence="1">
    <location>
        <begin position="559"/>
        <end position="578"/>
    </location>
</feature>
<name>A0A2K3QMV7_9HYPO</name>
<proteinExistence type="predicted"/>
<evidence type="ECO:0000313" key="3">
    <source>
        <dbReference type="Proteomes" id="UP000236621"/>
    </source>
</evidence>
<dbReference type="Proteomes" id="UP000236621">
    <property type="component" value="Unassembled WGS sequence"/>
</dbReference>
<feature type="region of interest" description="Disordered" evidence="1">
    <location>
        <begin position="527"/>
        <end position="611"/>
    </location>
</feature>
<keyword evidence="3" id="KW-1185">Reference proteome</keyword>
<feature type="non-terminal residue" evidence="2">
    <location>
        <position position="1"/>
    </location>
</feature>
<dbReference type="OrthoDB" id="5148369at2759"/>
<evidence type="ECO:0000256" key="1">
    <source>
        <dbReference type="SAM" id="MobiDB-lite"/>
    </source>
</evidence>
<feature type="compositionally biased region" description="Basic and acidic residues" evidence="1">
    <location>
        <begin position="269"/>
        <end position="280"/>
    </location>
</feature>
<sequence length="734" mass="82032">LTVQVLSRLPLCPSSKSSTARAHLSLTLCQPLPMTPPDSLVRLVPSFTSIMALPNLAVNVPQIKLLREELDYGERELPRCPAFYDDMRVFRKKFETKGGVPGYRLYKWKSHDHRSGLTEMTHEYLEVHGSGPKFWPDDKTSHFYNTLQYSTHHEYIKRKVLQLLWRQNLQQLHTDNAKERRNSPRRHKVKRHGENASGNDAPIDPTSSNANASITLSNSHRPPARQSNVTEPCIRAIFRTVANEPTGPAAPLPRMQFEPTVDGQTSDANARRGQYEDRPRLSNIPEPAVAGGTAIFRVFPLSSSPDGNQSADETDNERPAKLAKLRQDHPGAERTEYARKKVGPLRSYRRVKSTLVRQRWSGRSRTERQLFGAASQEQLEQLDEELEFPSEESEESGSSAKRKLLVKLNTRPCVMSDLAGEEAVENADGAAPRTLGEWRETAPSTQIGEAHVTQPQRGLMPADKEQIRVTTVFVRPQPEAPAPAPAQEVPVQEHPVSGAPMASLPLTEPAAASGCTVEHEAKAAWQQHEDDMTNSTTREESPPSPPRDPPTLPPRHHTQTPSRQLPTPSRDSQSPSNQEPEKKKMQTPEQEGPPRQDASAQKPTPEKPNIRVRYSVILSRNPVLQCRYWKPNGAFRDKTWSQLKEEIPLKLGADTRGLLFRLTGPGLSTDEVVLHGEDEEFEVVKTCFERMIRACVPKGVAGGKPPIFMMEMEALTDESPAAAAGEVYEEAFAW</sequence>
<feature type="region of interest" description="Disordered" evidence="1">
    <location>
        <begin position="300"/>
        <end position="341"/>
    </location>
</feature>
<feature type="compositionally biased region" description="Basic and acidic residues" evidence="1">
    <location>
        <begin position="527"/>
        <end position="541"/>
    </location>
</feature>
<feature type="region of interest" description="Disordered" evidence="1">
    <location>
        <begin position="244"/>
        <end position="286"/>
    </location>
</feature>
<protein>
    <submittedName>
        <fullName evidence="2">Uncharacterized protein</fullName>
    </submittedName>
</protein>
<gene>
    <name evidence="2" type="ORF">TCAP_01213</name>
</gene>
<feature type="compositionally biased region" description="Pro residues" evidence="1">
    <location>
        <begin position="542"/>
        <end position="553"/>
    </location>
</feature>
<comment type="caution">
    <text evidence="2">The sequence shown here is derived from an EMBL/GenBank/DDBJ whole genome shotgun (WGS) entry which is preliminary data.</text>
</comment>
<feature type="region of interest" description="Disordered" evidence="1">
    <location>
        <begin position="478"/>
        <end position="504"/>
    </location>
</feature>
<feature type="region of interest" description="Disordered" evidence="1">
    <location>
        <begin position="174"/>
        <end position="228"/>
    </location>
</feature>
<feature type="compositionally biased region" description="Polar residues" evidence="1">
    <location>
        <begin position="301"/>
        <end position="311"/>
    </location>
</feature>
<feature type="compositionally biased region" description="Polar residues" evidence="1">
    <location>
        <begin position="205"/>
        <end position="228"/>
    </location>
</feature>
<organism evidence="2 3">
    <name type="scientific">Tolypocladium capitatum</name>
    <dbReference type="NCBI Taxonomy" id="45235"/>
    <lineage>
        <taxon>Eukaryota</taxon>
        <taxon>Fungi</taxon>
        <taxon>Dikarya</taxon>
        <taxon>Ascomycota</taxon>
        <taxon>Pezizomycotina</taxon>
        <taxon>Sordariomycetes</taxon>
        <taxon>Hypocreomycetidae</taxon>
        <taxon>Hypocreales</taxon>
        <taxon>Ophiocordycipitaceae</taxon>
        <taxon>Tolypocladium</taxon>
    </lineage>
</organism>
<dbReference type="EMBL" id="NRSZ01000198">
    <property type="protein sequence ID" value="PNY28864.1"/>
    <property type="molecule type" value="Genomic_DNA"/>
</dbReference>
<reference evidence="2 3" key="1">
    <citation type="submission" date="2017-08" db="EMBL/GenBank/DDBJ databases">
        <title>Harnessing the power of phylogenomics to disentangle the directionality and signatures of interkingdom host jumping in the parasitic fungal genus Tolypocladium.</title>
        <authorList>
            <person name="Quandt C.A."/>
            <person name="Patterson W."/>
            <person name="Spatafora J.W."/>
        </authorList>
    </citation>
    <scope>NUCLEOTIDE SEQUENCE [LARGE SCALE GENOMIC DNA]</scope>
    <source>
        <strain evidence="2 3">CBS 113982</strain>
    </source>
</reference>
<feature type="compositionally biased region" description="Basic and acidic residues" evidence="1">
    <location>
        <begin position="316"/>
        <end position="339"/>
    </location>
</feature>
<evidence type="ECO:0000313" key="2">
    <source>
        <dbReference type="EMBL" id="PNY28864.1"/>
    </source>
</evidence>
<dbReference type="AlphaFoldDB" id="A0A2K3QMV7"/>
<accession>A0A2K3QMV7</accession>